<keyword evidence="5" id="KW-0677">Repeat</keyword>
<dbReference type="SMART" id="SM00209">
    <property type="entry name" value="TSP1"/>
    <property type="match status" value="5"/>
</dbReference>
<keyword evidence="6" id="KW-1015">Disulfide bond</keyword>
<evidence type="ECO:0000313" key="8">
    <source>
        <dbReference type="EMBL" id="EKC26273.1"/>
    </source>
</evidence>
<dbReference type="InterPro" id="IPR052065">
    <property type="entry name" value="Compl_asym_regulator"/>
</dbReference>
<evidence type="ECO:0000256" key="4">
    <source>
        <dbReference type="ARBA" id="ARBA00022729"/>
    </source>
</evidence>
<organism evidence="8">
    <name type="scientific">Magallana gigas</name>
    <name type="common">Pacific oyster</name>
    <name type="synonym">Crassostrea gigas</name>
    <dbReference type="NCBI Taxonomy" id="29159"/>
    <lineage>
        <taxon>Eukaryota</taxon>
        <taxon>Metazoa</taxon>
        <taxon>Spiralia</taxon>
        <taxon>Lophotrochozoa</taxon>
        <taxon>Mollusca</taxon>
        <taxon>Bivalvia</taxon>
        <taxon>Autobranchia</taxon>
        <taxon>Pteriomorphia</taxon>
        <taxon>Ostreida</taxon>
        <taxon>Ostreoidea</taxon>
        <taxon>Ostreidae</taxon>
        <taxon>Magallana</taxon>
    </lineage>
</organism>
<dbReference type="Gene3D" id="2.20.100.10">
    <property type="entry name" value="Thrombospondin type-1 (TSP1) repeat"/>
    <property type="match status" value="3"/>
</dbReference>
<dbReference type="SUPFAM" id="SSF48726">
    <property type="entry name" value="Immunoglobulin"/>
    <property type="match status" value="1"/>
</dbReference>
<evidence type="ECO:0000256" key="3">
    <source>
        <dbReference type="ARBA" id="ARBA00022536"/>
    </source>
</evidence>
<dbReference type="Gene3D" id="2.60.40.10">
    <property type="entry name" value="Immunoglobulins"/>
    <property type="match status" value="1"/>
</dbReference>
<comment type="caution">
    <text evidence="7">Lacks conserved residue(s) required for the propagation of feature annotation.</text>
</comment>
<evidence type="ECO:0000256" key="5">
    <source>
        <dbReference type="ARBA" id="ARBA00022737"/>
    </source>
</evidence>
<dbReference type="EMBL" id="JH823230">
    <property type="protein sequence ID" value="EKC26273.1"/>
    <property type="molecule type" value="Genomic_DNA"/>
</dbReference>
<accession>K1PX19</accession>
<dbReference type="InterPro" id="IPR002172">
    <property type="entry name" value="LDrepeatLR_classA_rpt"/>
</dbReference>
<dbReference type="CDD" id="cd00112">
    <property type="entry name" value="LDLa"/>
    <property type="match status" value="1"/>
</dbReference>
<dbReference type="InterPro" id="IPR045860">
    <property type="entry name" value="Snake_toxin-like_sf"/>
</dbReference>
<dbReference type="SUPFAM" id="SSF57424">
    <property type="entry name" value="LDL receptor-like module"/>
    <property type="match status" value="1"/>
</dbReference>
<dbReference type="SUPFAM" id="SSF82895">
    <property type="entry name" value="TSP-1 type 1 repeat"/>
    <property type="match status" value="3"/>
</dbReference>
<dbReference type="Pfam" id="PF00057">
    <property type="entry name" value="Ldl_recept_a"/>
    <property type="match status" value="1"/>
</dbReference>
<dbReference type="CDD" id="cd00096">
    <property type="entry name" value="Ig"/>
    <property type="match status" value="1"/>
</dbReference>
<keyword evidence="4" id="KW-0732">Signal</keyword>
<dbReference type="InterPro" id="IPR036383">
    <property type="entry name" value="TSP1_rpt_sf"/>
</dbReference>
<dbReference type="PROSITE" id="PS50092">
    <property type="entry name" value="TSP1"/>
    <property type="match status" value="4"/>
</dbReference>
<dbReference type="PANTHER" id="PTHR22906">
    <property type="entry name" value="PROPERDIN"/>
    <property type="match status" value="1"/>
</dbReference>
<dbReference type="InterPro" id="IPR036055">
    <property type="entry name" value="LDL_receptor-like_sf"/>
</dbReference>
<dbReference type="InterPro" id="IPR013783">
    <property type="entry name" value="Ig-like_fold"/>
</dbReference>
<dbReference type="SUPFAM" id="SSF57302">
    <property type="entry name" value="Snake toxin-like"/>
    <property type="match status" value="2"/>
</dbReference>
<evidence type="ECO:0000256" key="6">
    <source>
        <dbReference type="ARBA" id="ARBA00023157"/>
    </source>
</evidence>
<dbReference type="InParanoid" id="K1PX19"/>
<dbReference type="PROSITE" id="PS01209">
    <property type="entry name" value="LDLRA_1"/>
    <property type="match status" value="1"/>
</dbReference>
<dbReference type="Gene3D" id="4.10.400.10">
    <property type="entry name" value="Low-density Lipoprotein Receptor"/>
    <property type="match status" value="1"/>
</dbReference>
<dbReference type="InterPro" id="IPR036179">
    <property type="entry name" value="Ig-like_dom_sf"/>
</dbReference>
<dbReference type="SMART" id="SM00192">
    <property type="entry name" value="LDLa"/>
    <property type="match status" value="1"/>
</dbReference>
<dbReference type="FunFam" id="2.20.100.10:FF:000007">
    <property type="entry name" value="Thrombospondin 1"/>
    <property type="match status" value="1"/>
</dbReference>
<proteinExistence type="predicted"/>
<protein>
    <submittedName>
        <fullName evidence="8">Hemicentin-1</fullName>
    </submittedName>
</protein>
<dbReference type="InterPro" id="IPR000884">
    <property type="entry name" value="TSP1_rpt"/>
</dbReference>
<evidence type="ECO:0000256" key="7">
    <source>
        <dbReference type="PROSITE-ProRule" id="PRU00124"/>
    </source>
</evidence>
<comment type="subcellular location">
    <subcellularLocation>
        <location evidence="1">Secreted</location>
    </subcellularLocation>
</comment>
<dbReference type="PROSITE" id="PS50068">
    <property type="entry name" value="LDLRA_2"/>
    <property type="match status" value="1"/>
</dbReference>
<dbReference type="HOGENOM" id="CLU_363007_0_0_1"/>
<dbReference type="InterPro" id="IPR023415">
    <property type="entry name" value="LDLR_class-A_CS"/>
</dbReference>
<sequence>MAPSDPRVSVDTKENFGELSIRNILEHDAGNYSCTVEFSDRVPQTTTYKVYIVDSTSKPPSTTTSTRAAQSSTVSTDAEFGCYTCSNAKSNEECNTKGRFVTCGGGQNICGTRIDKKSKKIIKVCTAVCNSYCDKRACIYCCNTPGCNEKYGSFGPWTSWVQESSNNVDILARNRSCLGEMCSEKSRETKPCTPGLCKGYSEWSKWGPWTVCSKQCGGGLVKRKRDCSSTDMPCPGSPEEEKDCNTQACAAPTTSVPVTATWNPAQHGCFVCSHEKNNKKCNTKGIQACPKGQQVMEHMIRGACGLPVVNDAGVVSRVGQGRVLLPQCPAMDQHLRKEDAIRPPAHNSCETKVDRRTKALTKKCTPTSSCISLCHGNSAICTFCCQGDNCNEEYGEWVPWSAWSLKNGKKTRTRTCATLECSGEGEEEEACTGSSCTGVQNFQCRSCTNALTNAECRFGSLVTCPADQQTCGTTVVRATKRVTKGCKPKGGCKPWCDGISCTFCCNSAYCNDVYGVWQLWTSWKVVQVNNVYKRQRTRDCASTECAGDPVEEEPCTGTLCAGGVQSPVDGGFTDWAAWSSCSKTCGGGTSERVRSCSQPTPAHGGKNCTGDSSESKDCNTQACAVDGSWGTWGPWASCSKTCGGGKQHRERKCDSPAPAHGGTNCTGNIMQLDDCNTILCPLPSSGKYINKCPPGWFTCKSGGITCIDASFKCDCANDCDDGSDEEISYAECKISQIANCKSGSGHVKKSWWMILITITLGVFLGPSLLS</sequence>
<keyword evidence="2" id="KW-0964">Secreted</keyword>
<reference evidence="8" key="1">
    <citation type="journal article" date="2012" name="Nature">
        <title>The oyster genome reveals stress adaptation and complexity of shell formation.</title>
        <authorList>
            <person name="Zhang G."/>
            <person name="Fang X."/>
            <person name="Guo X."/>
            <person name="Li L."/>
            <person name="Luo R."/>
            <person name="Xu F."/>
            <person name="Yang P."/>
            <person name="Zhang L."/>
            <person name="Wang X."/>
            <person name="Qi H."/>
            <person name="Xiong Z."/>
            <person name="Que H."/>
            <person name="Xie Y."/>
            <person name="Holland P.W."/>
            <person name="Paps J."/>
            <person name="Zhu Y."/>
            <person name="Wu F."/>
            <person name="Chen Y."/>
            <person name="Wang J."/>
            <person name="Peng C."/>
            <person name="Meng J."/>
            <person name="Yang L."/>
            <person name="Liu J."/>
            <person name="Wen B."/>
            <person name="Zhang N."/>
            <person name="Huang Z."/>
            <person name="Zhu Q."/>
            <person name="Feng Y."/>
            <person name="Mount A."/>
            <person name="Hedgecock D."/>
            <person name="Xu Z."/>
            <person name="Liu Y."/>
            <person name="Domazet-Loso T."/>
            <person name="Du Y."/>
            <person name="Sun X."/>
            <person name="Zhang S."/>
            <person name="Liu B."/>
            <person name="Cheng P."/>
            <person name="Jiang X."/>
            <person name="Li J."/>
            <person name="Fan D."/>
            <person name="Wang W."/>
            <person name="Fu W."/>
            <person name="Wang T."/>
            <person name="Wang B."/>
            <person name="Zhang J."/>
            <person name="Peng Z."/>
            <person name="Li Y."/>
            <person name="Li N."/>
            <person name="Wang J."/>
            <person name="Chen M."/>
            <person name="He Y."/>
            <person name="Tan F."/>
            <person name="Song X."/>
            <person name="Zheng Q."/>
            <person name="Huang R."/>
            <person name="Yang H."/>
            <person name="Du X."/>
            <person name="Chen L."/>
            <person name="Yang M."/>
            <person name="Gaffney P.M."/>
            <person name="Wang S."/>
            <person name="Luo L."/>
            <person name="She Z."/>
            <person name="Ming Y."/>
            <person name="Huang W."/>
            <person name="Zhang S."/>
            <person name="Huang B."/>
            <person name="Zhang Y."/>
            <person name="Qu T."/>
            <person name="Ni P."/>
            <person name="Miao G."/>
            <person name="Wang J."/>
            <person name="Wang Q."/>
            <person name="Steinberg C.E."/>
            <person name="Wang H."/>
            <person name="Li N."/>
            <person name="Qian L."/>
            <person name="Zhang G."/>
            <person name="Li Y."/>
            <person name="Yang H."/>
            <person name="Liu X."/>
            <person name="Wang J."/>
            <person name="Yin Y."/>
            <person name="Wang J."/>
        </authorList>
    </citation>
    <scope>NUCLEOTIDE SEQUENCE [LARGE SCALE GENOMIC DNA]</scope>
    <source>
        <strain evidence="8">05x7-T-G4-1.051#20</strain>
    </source>
</reference>
<dbReference type="PANTHER" id="PTHR22906:SF43">
    <property type="entry name" value="PROPERDIN"/>
    <property type="match status" value="1"/>
</dbReference>
<gene>
    <name evidence="8" type="ORF">CGI_10024127</name>
</gene>
<evidence type="ECO:0000256" key="1">
    <source>
        <dbReference type="ARBA" id="ARBA00004613"/>
    </source>
</evidence>
<dbReference type="AlphaFoldDB" id="K1PX19"/>
<dbReference type="Pfam" id="PF00090">
    <property type="entry name" value="TSP_1"/>
    <property type="match status" value="3"/>
</dbReference>
<name>K1PX19_MAGGI</name>
<dbReference type="FunFam" id="2.20.100.10:FF:000001">
    <property type="entry name" value="semaphorin-5A isoform X1"/>
    <property type="match status" value="1"/>
</dbReference>
<keyword evidence="3" id="KW-0245">EGF-like domain</keyword>
<evidence type="ECO:0000256" key="2">
    <source>
        <dbReference type="ARBA" id="ARBA00022525"/>
    </source>
</evidence>